<feature type="transmembrane region" description="Helical" evidence="1">
    <location>
        <begin position="30"/>
        <end position="48"/>
    </location>
</feature>
<dbReference type="AlphaFoldDB" id="A0A430AGS6"/>
<organism evidence="2 3">
    <name type="scientific">Vagococcus entomophilus</name>
    <dbReference type="NCBI Taxonomy" id="1160095"/>
    <lineage>
        <taxon>Bacteria</taxon>
        <taxon>Bacillati</taxon>
        <taxon>Bacillota</taxon>
        <taxon>Bacilli</taxon>
        <taxon>Lactobacillales</taxon>
        <taxon>Enterococcaceae</taxon>
        <taxon>Vagococcus</taxon>
    </lineage>
</organism>
<accession>A0A430AGS6</accession>
<keyword evidence="1" id="KW-1133">Transmembrane helix</keyword>
<keyword evidence="3" id="KW-1185">Reference proteome</keyword>
<feature type="transmembrane region" description="Helical" evidence="1">
    <location>
        <begin position="7"/>
        <end position="24"/>
    </location>
</feature>
<proteinExistence type="predicted"/>
<keyword evidence="1" id="KW-0812">Transmembrane</keyword>
<gene>
    <name evidence="2" type="ORF">CBF30_07445</name>
</gene>
<dbReference type="OrthoDB" id="9813911at2"/>
<reference evidence="2 3" key="1">
    <citation type="submission" date="2017-05" db="EMBL/GenBank/DDBJ databases">
        <title>Vagococcus spp. assemblies.</title>
        <authorList>
            <person name="Gulvik C.A."/>
        </authorList>
    </citation>
    <scope>NUCLEOTIDE SEQUENCE [LARGE SCALE GENOMIC DNA]</scope>
    <source>
        <strain evidence="2 3">DSM 24756</strain>
    </source>
</reference>
<evidence type="ECO:0000256" key="1">
    <source>
        <dbReference type="SAM" id="Phobius"/>
    </source>
</evidence>
<comment type="caution">
    <text evidence="2">The sequence shown here is derived from an EMBL/GenBank/DDBJ whole genome shotgun (WGS) entry which is preliminary data.</text>
</comment>
<name>A0A430AGS6_9ENTE</name>
<evidence type="ECO:0000313" key="3">
    <source>
        <dbReference type="Proteomes" id="UP000288669"/>
    </source>
</evidence>
<dbReference type="InterPro" id="IPR025356">
    <property type="entry name" value="DUF4260"/>
</dbReference>
<dbReference type="Proteomes" id="UP000288669">
    <property type="component" value="Unassembled WGS sequence"/>
</dbReference>
<evidence type="ECO:0008006" key="4">
    <source>
        <dbReference type="Google" id="ProtNLM"/>
    </source>
</evidence>
<dbReference type="RefSeq" id="WP_126824538.1">
    <property type="nucleotide sequence ID" value="NZ_JBHLWU010000002.1"/>
</dbReference>
<evidence type="ECO:0000313" key="2">
    <source>
        <dbReference type="EMBL" id="RSU07083.1"/>
    </source>
</evidence>
<keyword evidence="1" id="KW-0472">Membrane</keyword>
<sequence>MRKTIKLEFFTLFLTIVYTYFFVFNYSGKLFFFLFFVPDVSMVGYIFGNKLGAKVYNLGHNLILPSLLMIGSLICQQEIGIQLSLIWASHIYMDRTMGYGLKYQTGFKQTHLT</sequence>
<protein>
    <recommendedName>
        <fullName evidence="4">DUF4260 domain-containing protein</fullName>
    </recommendedName>
</protein>
<dbReference type="Pfam" id="PF14079">
    <property type="entry name" value="DUF4260"/>
    <property type="match status" value="1"/>
</dbReference>
<dbReference type="EMBL" id="NGJZ01000002">
    <property type="protein sequence ID" value="RSU07083.1"/>
    <property type="molecule type" value="Genomic_DNA"/>
</dbReference>